<name>A0A7J9L8L0_GOSSC</name>
<protein>
    <submittedName>
        <fullName evidence="1">Uncharacterized protein</fullName>
    </submittedName>
</protein>
<sequence>MILQTVVLVINLIKKKLQQIRI</sequence>
<organism evidence="1 2">
    <name type="scientific">Gossypium schwendimanii</name>
    <name type="common">Cotton</name>
    <dbReference type="NCBI Taxonomy" id="34291"/>
    <lineage>
        <taxon>Eukaryota</taxon>
        <taxon>Viridiplantae</taxon>
        <taxon>Streptophyta</taxon>
        <taxon>Embryophyta</taxon>
        <taxon>Tracheophyta</taxon>
        <taxon>Spermatophyta</taxon>
        <taxon>Magnoliopsida</taxon>
        <taxon>eudicotyledons</taxon>
        <taxon>Gunneridae</taxon>
        <taxon>Pentapetalae</taxon>
        <taxon>rosids</taxon>
        <taxon>malvids</taxon>
        <taxon>Malvales</taxon>
        <taxon>Malvaceae</taxon>
        <taxon>Malvoideae</taxon>
        <taxon>Gossypium</taxon>
    </lineage>
</organism>
<dbReference type="AlphaFoldDB" id="A0A7J9L8L0"/>
<evidence type="ECO:0000313" key="1">
    <source>
        <dbReference type="EMBL" id="MBA0854987.1"/>
    </source>
</evidence>
<comment type="caution">
    <text evidence="1">The sequence shown here is derived from an EMBL/GenBank/DDBJ whole genome shotgun (WGS) entry which is preliminary data.</text>
</comment>
<proteinExistence type="predicted"/>
<accession>A0A7J9L8L0</accession>
<dbReference type="OrthoDB" id="951980at2759"/>
<dbReference type="Proteomes" id="UP000593576">
    <property type="component" value="Unassembled WGS sequence"/>
</dbReference>
<keyword evidence="2" id="KW-1185">Reference proteome</keyword>
<dbReference type="EMBL" id="JABFAF010000005">
    <property type="protein sequence ID" value="MBA0854987.1"/>
    <property type="molecule type" value="Genomic_DNA"/>
</dbReference>
<evidence type="ECO:0000313" key="2">
    <source>
        <dbReference type="Proteomes" id="UP000593576"/>
    </source>
</evidence>
<reference evidence="1 2" key="1">
    <citation type="journal article" date="2019" name="Genome Biol. Evol.">
        <title>Insights into the evolution of the New World diploid cottons (Gossypium, subgenus Houzingenia) based on genome sequencing.</title>
        <authorList>
            <person name="Grover C.E."/>
            <person name="Arick M.A. 2nd"/>
            <person name="Thrash A."/>
            <person name="Conover J.L."/>
            <person name="Sanders W.S."/>
            <person name="Peterson D.G."/>
            <person name="Frelichowski J.E."/>
            <person name="Scheffler J.A."/>
            <person name="Scheffler B.E."/>
            <person name="Wendel J.F."/>
        </authorList>
    </citation>
    <scope>NUCLEOTIDE SEQUENCE [LARGE SCALE GENOMIC DNA]</scope>
    <source>
        <strain evidence="1">1</strain>
        <tissue evidence="1">Leaf</tissue>
    </source>
</reference>
<gene>
    <name evidence="1" type="ORF">Goshw_007537</name>
</gene>